<sequence length="85" mass="8868">MNCRAGCGACCVAPSISSAIPGMPEGKPAGTRCVQLGQDNLCLIFGQSGRPRVCGSFQPNTETCGSDSFEAMKILDALEEITRGR</sequence>
<protein>
    <submittedName>
        <fullName evidence="1">YkgJ family cysteine cluster protein</fullName>
    </submittedName>
</protein>
<dbReference type="AlphaFoldDB" id="A0A5Q0BJH4"/>
<dbReference type="Pfam" id="PF03692">
    <property type="entry name" value="CxxCxxCC"/>
    <property type="match status" value="1"/>
</dbReference>
<dbReference type="RefSeq" id="WP_153248289.1">
    <property type="nucleotide sequence ID" value="NZ_CP044205.1"/>
</dbReference>
<accession>A0A5Q0BJH4</accession>
<evidence type="ECO:0000313" key="2">
    <source>
        <dbReference type="Proteomes" id="UP000325755"/>
    </source>
</evidence>
<gene>
    <name evidence="1" type="ORF">F6R98_06435</name>
</gene>
<dbReference type="FunCoup" id="A0A5Q0BJH4">
    <property type="interactions" value="12"/>
</dbReference>
<dbReference type="InterPro" id="IPR052572">
    <property type="entry name" value="UPF0153_domain"/>
</dbReference>
<name>A0A5Q0BJH4_9GAMM</name>
<dbReference type="InParanoid" id="A0A5Q0BJH4"/>
<dbReference type="InterPro" id="IPR005358">
    <property type="entry name" value="Puta_zinc/iron-chelating_dom"/>
</dbReference>
<keyword evidence="2" id="KW-1185">Reference proteome</keyword>
<dbReference type="EMBL" id="CP044205">
    <property type="protein sequence ID" value="QFY42308.1"/>
    <property type="molecule type" value="Genomic_DNA"/>
</dbReference>
<dbReference type="KEGG" id="mmob:F6R98_06435"/>
<proteinExistence type="predicted"/>
<dbReference type="PANTHER" id="PTHR36931:SF1">
    <property type="entry name" value="UPF0153 PROTEIN YEIW"/>
    <property type="match status" value="1"/>
</dbReference>
<dbReference type="Proteomes" id="UP000325755">
    <property type="component" value="Chromosome"/>
</dbReference>
<dbReference type="OrthoDB" id="9803986at2"/>
<evidence type="ECO:0000313" key="1">
    <source>
        <dbReference type="EMBL" id="QFY42308.1"/>
    </source>
</evidence>
<dbReference type="PANTHER" id="PTHR36931">
    <property type="entry name" value="UPF0153 PROTEIN YEIW"/>
    <property type="match status" value="1"/>
</dbReference>
<reference evidence="1 2" key="1">
    <citation type="submission" date="2019-09" db="EMBL/GenBank/DDBJ databases">
        <title>Ecophysiology of the spiral-shaped methanotroph Methylospira mobilis as revealed by the complete genome sequence.</title>
        <authorList>
            <person name="Oshkin I.Y."/>
            <person name="Dedysh S.N."/>
            <person name="Miroshnikov K."/>
            <person name="Danilova O.V."/>
            <person name="Hakobyan A."/>
            <person name="Liesack W."/>
        </authorList>
    </citation>
    <scope>NUCLEOTIDE SEQUENCE [LARGE SCALE GENOMIC DNA]</scope>
    <source>
        <strain evidence="1 2">Shm1</strain>
    </source>
</reference>
<organism evidence="1 2">
    <name type="scientific">Candidatus Methylospira mobilis</name>
    <dbReference type="NCBI Taxonomy" id="1808979"/>
    <lineage>
        <taxon>Bacteria</taxon>
        <taxon>Pseudomonadati</taxon>
        <taxon>Pseudomonadota</taxon>
        <taxon>Gammaproteobacteria</taxon>
        <taxon>Methylococcales</taxon>
        <taxon>Methylococcaceae</taxon>
        <taxon>Candidatus Methylospira</taxon>
    </lineage>
</organism>